<dbReference type="EMBL" id="SRMA01025430">
    <property type="protein sequence ID" value="TRY94669.1"/>
    <property type="molecule type" value="Genomic_DNA"/>
</dbReference>
<keyword evidence="7" id="KW-1185">Reference proteome</keyword>
<dbReference type="GO" id="GO:0005762">
    <property type="term" value="C:mitochondrial large ribosomal subunit"/>
    <property type="evidence" value="ECO:0007669"/>
    <property type="project" value="TreeGrafter"/>
</dbReference>
<dbReference type="Pfam" id="PF00830">
    <property type="entry name" value="Ribosomal_L28"/>
    <property type="match status" value="1"/>
</dbReference>
<evidence type="ECO:0000256" key="5">
    <source>
        <dbReference type="ARBA" id="ARBA00035538"/>
    </source>
</evidence>
<dbReference type="Proteomes" id="UP000316079">
    <property type="component" value="Unassembled WGS sequence"/>
</dbReference>
<evidence type="ECO:0000256" key="3">
    <source>
        <dbReference type="ARBA" id="ARBA00023274"/>
    </source>
</evidence>
<dbReference type="InterPro" id="IPR034704">
    <property type="entry name" value="Ribosomal_bL28/bL31-like_sf"/>
</dbReference>
<gene>
    <name evidence="6" type="ORF">DNTS_021574</name>
</gene>
<dbReference type="PANTHER" id="PTHR13528">
    <property type="entry name" value="39S RIBOSOMAL PROTEIN L28, MITOCHONDRIAL"/>
    <property type="match status" value="1"/>
</dbReference>
<keyword evidence="2" id="KW-0689">Ribosomal protein</keyword>
<organism evidence="6 7">
    <name type="scientific">Danionella cerebrum</name>
    <dbReference type="NCBI Taxonomy" id="2873325"/>
    <lineage>
        <taxon>Eukaryota</taxon>
        <taxon>Metazoa</taxon>
        <taxon>Chordata</taxon>
        <taxon>Craniata</taxon>
        <taxon>Vertebrata</taxon>
        <taxon>Euteleostomi</taxon>
        <taxon>Actinopterygii</taxon>
        <taxon>Neopterygii</taxon>
        <taxon>Teleostei</taxon>
        <taxon>Ostariophysi</taxon>
        <taxon>Cypriniformes</taxon>
        <taxon>Danionidae</taxon>
        <taxon>Danioninae</taxon>
        <taxon>Danionella</taxon>
    </lineage>
</organism>
<reference evidence="6 7" key="1">
    <citation type="journal article" date="2019" name="Sci. Data">
        <title>Hybrid genome assembly and annotation of Danionella translucida.</title>
        <authorList>
            <person name="Kadobianskyi M."/>
            <person name="Schulze L."/>
            <person name="Schuelke M."/>
            <person name="Judkewitz B."/>
        </authorList>
    </citation>
    <scope>NUCLEOTIDE SEQUENCE [LARGE SCALE GENOMIC DNA]</scope>
    <source>
        <strain evidence="6 7">Bolton</strain>
    </source>
</reference>
<evidence type="ECO:0000313" key="7">
    <source>
        <dbReference type="Proteomes" id="UP000316079"/>
    </source>
</evidence>
<dbReference type="PANTHER" id="PTHR13528:SF2">
    <property type="entry name" value="LARGE RIBOSOMAL SUBUNIT PROTEIN BL28M"/>
    <property type="match status" value="1"/>
</dbReference>
<comment type="caution">
    <text evidence="6">The sequence shown here is derived from an EMBL/GenBank/DDBJ whole genome shotgun (WGS) entry which is preliminary data.</text>
</comment>
<evidence type="ECO:0000256" key="2">
    <source>
        <dbReference type="ARBA" id="ARBA00022980"/>
    </source>
</evidence>
<evidence type="ECO:0000256" key="1">
    <source>
        <dbReference type="ARBA" id="ARBA00008760"/>
    </source>
</evidence>
<evidence type="ECO:0000313" key="6">
    <source>
        <dbReference type="EMBL" id="TRY94669.1"/>
    </source>
</evidence>
<dbReference type="OrthoDB" id="361870at2759"/>
<comment type="similarity">
    <text evidence="1">Belongs to the bacterial ribosomal protein bL28 family.</text>
</comment>
<dbReference type="STRING" id="623744.A0A553QXH7"/>
<proteinExistence type="inferred from homology"/>
<dbReference type="AlphaFoldDB" id="A0A553QXH7"/>
<evidence type="ECO:0000256" key="4">
    <source>
        <dbReference type="ARBA" id="ARBA00035269"/>
    </source>
</evidence>
<dbReference type="InterPro" id="IPR026569">
    <property type="entry name" value="Ribosomal_bL28"/>
</dbReference>
<dbReference type="SUPFAM" id="SSF143800">
    <property type="entry name" value="L28p-like"/>
    <property type="match status" value="1"/>
</dbReference>
<keyword evidence="3" id="KW-0687">Ribonucleoprotein</keyword>
<dbReference type="GO" id="GO:0003735">
    <property type="term" value="F:structural constituent of ribosome"/>
    <property type="evidence" value="ECO:0007669"/>
    <property type="project" value="InterPro"/>
</dbReference>
<name>A0A553QXH7_9TELE</name>
<accession>A0A553QXH7</accession>
<protein>
    <recommendedName>
        <fullName evidence="4">Large ribosomal subunit protein bL28m</fullName>
    </recommendedName>
    <alternativeName>
        <fullName evidence="5">39S ribosomal protein L28, mitochondrial</fullName>
    </alternativeName>
</protein>
<sequence length="252" mass="29817">MPLHKVPPKLWDAMKLKKGIYTRLPQHYLRSLQDTTPPVPVHWKPLGVKYRINPKHGYRERVQDVPIEVYYPPESQEGLWGGEGWISGFKYANNDKLSPRVPKTWKAQLFKRELYSEILDQKFTVTVTMRTLDLIDAAFGFDFYILKTPKQDLKSKFGMRLKRGMLLRLARKDTDLYPEDPARREMIYNRYKQYEVPEEEAEWIGLTLVEAVEKQRLLEKKDPEPQYKSLVKNVVKNLAMQKLLEPQIIENK</sequence>